<dbReference type="Pfam" id="PF13472">
    <property type="entry name" value="Lipase_GDSL_2"/>
    <property type="match status" value="1"/>
</dbReference>
<sequence length="291" mass="31972">MACVSCSALEDRVSLLERRVRQLEQLLSPSITLDMTGTPDSVSHGLDSEPVRASLASSAVSAEFVPVSRRKGARKSKQPVVWPGLQSPLPTANRFSTLASPVGSPVRPRVSPAPADRAKQRTLVIGDSITRNVRLASPANVYCLPGARASDIEDNLRVLASRREKQGAQVHSTPSYSNIVIHVGTNNIRMKQSEVTKASLARTFEFARKMCRHRLVVSGLLPMRGNDEVYSRLTSLNRWLARHCSEQGYSFVDNWPSFWGRPDLLKADGLHPTGAGAAILSRNIDRCLRRV</sequence>
<dbReference type="Gene3D" id="3.40.50.12700">
    <property type="match status" value="1"/>
</dbReference>
<dbReference type="Gene3D" id="3.40.50.12690">
    <property type="match status" value="1"/>
</dbReference>
<reference evidence="3" key="3">
    <citation type="submission" date="2025-09" db="UniProtKB">
        <authorList>
            <consortium name="Ensembl"/>
        </authorList>
    </citation>
    <scope>IDENTIFICATION</scope>
</reference>
<name>A0A4W6FEP2_LATCA</name>
<evidence type="ECO:0000313" key="4">
    <source>
        <dbReference type="Proteomes" id="UP000314980"/>
    </source>
</evidence>
<evidence type="ECO:0000259" key="2">
    <source>
        <dbReference type="Pfam" id="PF13472"/>
    </source>
</evidence>
<dbReference type="Ensembl" id="ENSLCAT00010050603.1">
    <property type="protein sequence ID" value="ENSLCAP00010049369.1"/>
    <property type="gene ID" value="ENSLCAG00010022954.1"/>
</dbReference>
<evidence type="ECO:0000256" key="1">
    <source>
        <dbReference type="SAM" id="MobiDB-lite"/>
    </source>
</evidence>
<reference evidence="4" key="1">
    <citation type="submission" date="2015-09" db="EMBL/GenBank/DDBJ databases">
        <authorList>
            <person name="Sai Rama Sridatta P."/>
        </authorList>
    </citation>
    <scope>NUCLEOTIDE SEQUENCE [LARGE SCALE GENOMIC DNA]</scope>
</reference>
<protein>
    <recommendedName>
        <fullName evidence="2">SGNH hydrolase-type esterase domain-containing protein</fullName>
    </recommendedName>
</protein>
<keyword evidence="4" id="KW-1185">Reference proteome</keyword>
<dbReference type="GeneTree" id="ENSGT01120000273244"/>
<dbReference type="AlphaFoldDB" id="A0A4W6FEP2"/>
<dbReference type="CDD" id="cd00229">
    <property type="entry name" value="SGNH_hydrolase"/>
    <property type="match status" value="1"/>
</dbReference>
<proteinExistence type="predicted"/>
<feature type="domain" description="SGNH hydrolase-type esterase" evidence="2">
    <location>
        <begin position="125"/>
        <end position="278"/>
    </location>
</feature>
<organism evidence="3 4">
    <name type="scientific">Lates calcarifer</name>
    <name type="common">Barramundi</name>
    <name type="synonym">Holocentrus calcarifer</name>
    <dbReference type="NCBI Taxonomy" id="8187"/>
    <lineage>
        <taxon>Eukaryota</taxon>
        <taxon>Metazoa</taxon>
        <taxon>Chordata</taxon>
        <taxon>Craniata</taxon>
        <taxon>Vertebrata</taxon>
        <taxon>Euteleostomi</taxon>
        <taxon>Actinopterygii</taxon>
        <taxon>Neopterygii</taxon>
        <taxon>Teleostei</taxon>
        <taxon>Neoteleostei</taxon>
        <taxon>Acanthomorphata</taxon>
        <taxon>Carangaria</taxon>
        <taxon>Carangaria incertae sedis</taxon>
        <taxon>Centropomidae</taxon>
        <taxon>Lates</taxon>
    </lineage>
</organism>
<feature type="region of interest" description="Disordered" evidence="1">
    <location>
        <begin position="96"/>
        <end position="117"/>
    </location>
</feature>
<dbReference type="InterPro" id="IPR013830">
    <property type="entry name" value="SGNH_hydro"/>
</dbReference>
<reference evidence="3" key="2">
    <citation type="submission" date="2025-08" db="UniProtKB">
        <authorList>
            <consortium name="Ensembl"/>
        </authorList>
    </citation>
    <scope>IDENTIFICATION</scope>
</reference>
<evidence type="ECO:0000313" key="3">
    <source>
        <dbReference type="Ensembl" id="ENSLCAP00010049369.1"/>
    </source>
</evidence>
<accession>A0A4W6FEP2</accession>
<feature type="compositionally biased region" description="Low complexity" evidence="1">
    <location>
        <begin position="99"/>
        <end position="115"/>
    </location>
</feature>
<dbReference type="InParanoid" id="A0A4W6FEP2"/>
<dbReference type="Proteomes" id="UP000314980">
    <property type="component" value="Unassembled WGS sequence"/>
</dbReference>
<dbReference type="SUPFAM" id="SSF52266">
    <property type="entry name" value="SGNH hydrolase"/>
    <property type="match status" value="1"/>
</dbReference>